<feature type="compositionally biased region" description="Low complexity" evidence="1">
    <location>
        <begin position="106"/>
        <end position="115"/>
    </location>
</feature>
<sequence>MDHRDRGRGELARDEWQDSAGRSDPVTPWPDDPYSRPDGGYRTPSRQRARHRGAPDPVDSYTPSWARESTEPLQSSAPVAYSDSSGWTSDPEPDRADGGRHHRADAAAGPASGSDRPGRRRVAPEVTWDSTGEYWRGPGGAADEAAGGESSDDGWRSAGGTAGWRRDDATGGTRSGGTRSGATDTGATGGRGRRRAADRHSDEVDDWAAAAPTSGWVGAAPTSGWIGAAPTTGAGAAPTSGGWISEAPTSGGWAAAAPTTGAGANSGLLGDRSTTSRQGRRRRADPDDDPTATPRSGWGVGAADAPSGETGRWGRADTPVGWRERADEAGSGRWGRADDREPGPPVDPPQRAPGRRRRAEPAGWEPGDPSGSVPPAGRRRSRHSAAEDPTEVAERPDAIPSSGPGQGTEQSGATARWVRSPGEADSGGGTGRRSRSADPLPGPAGPGARRRQREPDAEPVRRSRDAGPVRRVGEERGAPGRHSDPGPERRGDAGSAGWHADAGPWDRLTDTGMLDRVTDSEPPGGPATGRRRDRSTDTGQWDGFTDTGQWDRFTDTTEWRHGELAGLARGAETGRDDPTDGGSRDPGRTEADGADTFWSGTRLAGDDPRWMGIPDSAPRSPAVAYPPPARPVSPARSAPTRRPAAAPGGGRAGTTNPARSAGTAGSARSVSGAGMPTRRAPSGTLLTSATRTGRPSPLSRRLEDDLLDPQPSGPLTAVLYTAAWYAVAVLAVFVWILTLDASVPVDCVPGVSGACESERGQAMSALLAAVPRFLAALATGLVVAALMRWFNRTWRAVTIGLSAAVVGGGLSTVIFSALSGQPIG</sequence>
<feature type="compositionally biased region" description="Low complexity" evidence="1">
    <location>
        <begin position="632"/>
        <end position="646"/>
    </location>
</feature>
<feature type="compositionally biased region" description="Polar residues" evidence="1">
    <location>
        <begin position="684"/>
        <end position="693"/>
    </location>
</feature>
<feature type="compositionally biased region" description="Basic and acidic residues" evidence="1">
    <location>
        <begin position="552"/>
        <end position="563"/>
    </location>
</feature>
<evidence type="ECO:0000256" key="2">
    <source>
        <dbReference type="SAM" id="Phobius"/>
    </source>
</evidence>
<protein>
    <submittedName>
        <fullName evidence="3">Uncharacterized protein</fullName>
    </submittedName>
</protein>
<evidence type="ECO:0000313" key="3">
    <source>
        <dbReference type="EMBL" id="GIG98008.1"/>
    </source>
</evidence>
<organism evidence="3 4">
    <name type="scientific">Plantactinospora mayteni</name>
    <dbReference type="NCBI Taxonomy" id="566021"/>
    <lineage>
        <taxon>Bacteria</taxon>
        <taxon>Bacillati</taxon>
        <taxon>Actinomycetota</taxon>
        <taxon>Actinomycetes</taxon>
        <taxon>Micromonosporales</taxon>
        <taxon>Micromonosporaceae</taxon>
        <taxon>Plantactinospora</taxon>
    </lineage>
</organism>
<accession>A0ABQ4ETL6</accession>
<keyword evidence="2" id="KW-0812">Transmembrane</keyword>
<feature type="compositionally biased region" description="Basic and acidic residues" evidence="1">
    <location>
        <begin position="1"/>
        <end position="16"/>
    </location>
</feature>
<feature type="transmembrane region" description="Helical" evidence="2">
    <location>
        <begin position="769"/>
        <end position="790"/>
    </location>
</feature>
<feature type="region of interest" description="Disordered" evidence="1">
    <location>
        <begin position="1"/>
        <end position="707"/>
    </location>
</feature>
<comment type="caution">
    <text evidence="3">The sequence shown here is derived from an EMBL/GenBank/DDBJ whole genome shotgun (WGS) entry which is preliminary data.</text>
</comment>
<feature type="compositionally biased region" description="Basic and acidic residues" evidence="1">
    <location>
        <begin position="453"/>
        <end position="492"/>
    </location>
</feature>
<keyword evidence="2" id="KW-1133">Transmembrane helix</keyword>
<feature type="compositionally biased region" description="Basic and acidic residues" evidence="1">
    <location>
        <begin position="322"/>
        <end position="342"/>
    </location>
</feature>
<dbReference type="Proteomes" id="UP000621500">
    <property type="component" value="Unassembled WGS sequence"/>
</dbReference>
<proteinExistence type="predicted"/>
<feature type="transmembrane region" description="Helical" evidence="2">
    <location>
        <begin position="717"/>
        <end position="737"/>
    </location>
</feature>
<keyword evidence="4" id="KW-1185">Reference proteome</keyword>
<keyword evidence="2" id="KW-0472">Membrane</keyword>
<feature type="compositionally biased region" description="Basic and acidic residues" evidence="1">
    <location>
        <begin position="572"/>
        <end position="591"/>
    </location>
</feature>
<feature type="compositionally biased region" description="Polar residues" evidence="1">
    <location>
        <begin position="71"/>
        <end position="88"/>
    </location>
</feature>
<evidence type="ECO:0000313" key="4">
    <source>
        <dbReference type="Proteomes" id="UP000621500"/>
    </source>
</evidence>
<feature type="compositionally biased region" description="Low complexity" evidence="1">
    <location>
        <begin position="227"/>
        <end position="277"/>
    </location>
</feature>
<evidence type="ECO:0000256" key="1">
    <source>
        <dbReference type="SAM" id="MobiDB-lite"/>
    </source>
</evidence>
<dbReference type="EMBL" id="BONX01000031">
    <property type="protein sequence ID" value="GIG98008.1"/>
    <property type="molecule type" value="Genomic_DNA"/>
</dbReference>
<feature type="compositionally biased region" description="Low complexity" evidence="1">
    <location>
        <begin position="653"/>
        <end position="674"/>
    </location>
</feature>
<gene>
    <name evidence="3" type="ORF">Pma05_45810</name>
</gene>
<reference evidence="3 4" key="1">
    <citation type="submission" date="2021-01" db="EMBL/GenBank/DDBJ databases">
        <title>Whole genome shotgun sequence of Plantactinospora mayteni NBRC 109088.</title>
        <authorList>
            <person name="Komaki H."/>
            <person name="Tamura T."/>
        </authorList>
    </citation>
    <scope>NUCLEOTIDE SEQUENCE [LARGE SCALE GENOMIC DNA]</scope>
    <source>
        <strain evidence="3 4">NBRC 109088</strain>
    </source>
</reference>
<feature type="transmembrane region" description="Helical" evidence="2">
    <location>
        <begin position="796"/>
        <end position="818"/>
    </location>
</feature>
<name>A0ABQ4ETL6_9ACTN</name>